<accession>A0AAN7WA53</accession>
<dbReference type="PANTHER" id="PTHR40462">
    <property type="entry name" value="CHROMOSOME 1, WHOLE GENOME SHOTGUN SEQUENCE"/>
    <property type="match status" value="1"/>
</dbReference>
<dbReference type="EMBL" id="JAVRQU010000017">
    <property type="protein sequence ID" value="KAK5693424.1"/>
    <property type="molecule type" value="Genomic_DNA"/>
</dbReference>
<gene>
    <name evidence="2" type="ORF">LTR97_009993</name>
</gene>
<feature type="region of interest" description="Disordered" evidence="1">
    <location>
        <begin position="1"/>
        <end position="123"/>
    </location>
</feature>
<dbReference type="AlphaFoldDB" id="A0AAN7WA53"/>
<organism evidence="2 3">
    <name type="scientific">Elasticomyces elasticus</name>
    <dbReference type="NCBI Taxonomy" id="574655"/>
    <lineage>
        <taxon>Eukaryota</taxon>
        <taxon>Fungi</taxon>
        <taxon>Dikarya</taxon>
        <taxon>Ascomycota</taxon>
        <taxon>Pezizomycotina</taxon>
        <taxon>Dothideomycetes</taxon>
        <taxon>Dothideomycetidae</taxon>
        <taxon>Mycosphaerellales</taxon>
        <taxon>Teratosphaeriaceae</taxon>
        <taxon>Elasticomyces</taxon>
    </lineage>
</organism>
<evidence type="ECO:0000256" key="1">
    <source>
        <dbReference type="SAM" id="MobiDB-lite"/>
    </source>
</evidence>
<feature type="compositionally biased region" description="Basic and acidic residues" evidence="1">
    <location>
        <begin position="56"/>
        <end position="66"/>
    </location>
</feature>
<name>A0AAN7WA53_9PEZI</name>
<evidence type="ECO:0008006" key="4">
    <source>
        <dbReference type="Google" id="ProtNLM"/>
    </source>
</evidence>
<evidence type="ECO:0000313" key="2">
    <source>
        <dbReference type="EMBL" id="KAK5693424.1"/>
    </source>
</evidence>
<dbReference type="Proteomes" id="UP001310594">
    <property type="component" value="Unassembled WGS sequence"/>
</dbReference>
<sequence>MDFVKNLAGGNNNQNQGSNAPLDENLPTQSSKDSGGFLGGLGDKINGAAGGGQSSEKNEDYLDKGIDMVQGKFMGGGDQSNESAAEQAKDEAMSDYIRSSYKSATGSDIPIKDKPTALDRNAD</sequence>
<feature type="compositionally biased region" description="Low complexity" evidence="1">
    <location>
        <begin position="9"/>
        <end position="19"/>
    </location>
</feature>
<comment type="caution">
    <text evidence="2">The sequence shown here is derived from an EMBL/GenBank/DDBJ whole genome shotgun (WGS) entry which is preliminary data.</text>
</comment>
<reference evidence="2" key="1">
    <citation type="submission" date="2023-08" db="EMBL/GenBank/DDBJ databases">
        <title>Black Yeasts Isolated from many extreme environments.</title>
        <authorList>
            <person name="Coleine C."/>
            <person name="Stajich J.E."/>
            <person name="Selbmann L."/>
        </authorList>
    </citation>
    <scope>NUCLEOTIDE SEQUENCE</scope>
    <source>
        <strain evidence="2">CCFEE 5810</strain>
    </source>
</reference>
<feature type="compositionally biased region" description="Gly residues" evidence="1">
    <location>
        <begin position="36"/>
        <end position="53"/>
    </location>
</feature>
<evidence type="ECO:0000313" key="3">
    <source>
        <dbReference type="Proteomes" id="UP001310594"/>
    </source>
</evidence>
<protein>
    <recommendedName>
        <fullName evidence="4">DNA damage-responsive protein 48</fullName>
    </recommendedName>
</protein>
<feature type="compositionally biased region" description="Basic and acidic residues" evidence="1">
    <location>
        <begin position="110"/>
        <end position="123"/>
    </location>
</feature>
<proteinExistence type="predicted"/>
<dbReference type="PANTHER" id="PTHR40462:SF1">
    <property type="entry name" value="EXPRESSED PROTEIN"/>
    <property type="match status" value="1"/>
</dbReference>